<dbReference type="AlphaFoldDB" id="A0AAJ0CZ22"/>
<sequence length="342" mass="37827">MNGGVLALNVAMTYELLYFYDVYKMEFATQPKSNRAVATGCKHKPNGSPTGVAFEQAAVAAGVSGICTFDEFVRHVGSQRTLGSFPFDDDGRSLTPDSDKMALKVRMKAKQAFRPEPNTQPGNQLDRMAKLLLWPSKLLPRANFPSASSSSGILEVPFPTIFQKILDAHQTARQAGHTVGGTVSSFVSSCVADARQHLRIANQYRIKDQAGFFIESLKEGPGLPFSSHLVKVPEPILHPNGQTVIQTPTIHEDTGHLVYKPAVYDIVDWEATYQAANGHYTNEQKLALEHYVENYGTLDTTSAQRITKEHYDVIRMNEFSLNLIHSDVLTCQQAPTRRSIMA</sequence>
<evidence type="ECO:0000313" key="2">
    <source>
        <dbReference type="Proteomes" id="UP001251528"/>
    </source>
</evidence>
<keyword evidence="2" id="KW-1185">Reference proteome</keyword>
<protein>
    <submittedName>
        <fullName evidence="1">Uncharacterized protein</fullName>
    </submittedName>
</protein>
<accession>A0AAJ0CZ22</accession>
<dbReference type="Proteomes" id="UP001251528">
    <property type="component" value="Unassembled WGS sequence"/>
</dbReference>
<dbReference type="EMBL" id="JASWJB010000003">
    <property type="protein sequence ID" value="KAK2616719.1"/>
    <property type="molecule type" value="Genomic_DNA"/>
</dbReference>
<proteinExistence type="predicted"/>
<evidence type="ECO:0000313" key="1">
    <source>
        <dbReference type="EMBL" id="KAK2616719.1"/>
    </source>
</evidence>
<organism evidence="1 2">
    <name type="scientific">Conoideocrella luteorostrata</name>
    <dbReference type="NCBI Taxonomy" id="1105319"/>
    <lineage>
        <taxon>Eukaryota</taxon>
        <taxon>Fungi</taxon>
        <taxon>Dikarya</taxon>
        <taxon>Ascomycota</taxon>
        <taxon>Pezizomycotina</taxon>
        <taxon>Sordariomycetes</taxon>
        <taxon>Hypocreomycetidae</taxon>
        <taxon>Hypocreales</taxon>
        <taxon>Clavicipitaceae</taxon>
        <taxon>Conoideocrella</taxon>
    </lineage>
</organism>
<name>A0AAJ0CZ22_9HYPO</name>
<comment type="caution">
    <text evidence="1">The sequence shown here is derived from an EMBL/GenBank/DDBJ whole genome shotgun (WGS) entry which is preliminary data.</text>
</comment>
<reference evidence="1" key="1">
    <citation type="submission" date="2023-06" db="EMBL/GenBank/DDBJ databases">
        <title>Conoideocrella luteorostrata (Hypocreales: Clavicipitaceae), a potential biocontrol fungus for elongate hemlock scale in United States Christmas tree production areas.</title>
        <authorList>
            <person name="Barrett H."/>
            <person name="Lovett B."/>
            <person name="Macias A.M."/>
            <person name="Stajich J.E."/>
            <person name="Kasson M.T."/>
        </authorList>
    </citation>
    <scope>NUCLEOTIDE SEQUENCE</scope>
    <source>
        <strain evidence="1">ARSEF 14590</strain>
    </source>
</reference>
<gene>
    <name evidence="1" type="ORF">QQS21_000331</name>
</gene>